<keyword evidence="1" id="KW-0812">Transmembrane</keyword>
<sequence length="117" mass="12677">MGDRTATGQSRLTRTHVVVVIGLLVLAFLVGTRYPHTLEMSVLCDTTSDEVRCETDDGLYLTVSDDGVWQDANHVWRSGRPECLEGTGDDVGPVTLGVVEGGDDGMAWRQVVWVGCP</sequence>
<accession>A0A4P7GLX3</accession>
<dbReference type="AlphaFoldDB" id="A0A4P7GLX3"/>
<proteinExistence type="predicted"/>
<dbReference type="Proteomes" id="UP000294894">
    <property type="component" value="Chromosome"/>
</dbReference>
<gene>
    <name evidence="2" type="ORF">EXE57_11005</name>
</gene>
<evidence type="ECO:0000256" key="1">
    <source>
        <dbReference type="SAM" id="Phobius"/>
    </source>
</evidence>
<dbReference type="EMBL" id="CP038267">
    <property type="protein sequence ID" value="QBR92747.1"/>
    <property type="molecule type" value="Genomic_DNA"/>
</dbReference>
<feature type="transmembrane region" description="Helical" evidence="1">
    <location>
        <begin position="12"/>
        <end position="31"/>
    </location>
</feature>
<dbReference type="OrthoDB" id="3633081at2"/>
<protein>
    <submittedName>
        <fullName evidence="2">Uncharacterized protein</fullName>
    </submittedName>
</protein>
<name>A0A4P7GLX3_9ACTN</name>
<keyword evidence="1" id="KW-0472">Membrane</keyword>
<reference evidence="2 3" key="1">
    <citation type="submission" date="2019-03" db="EMBL/GenBank/DDBJ databases">
        <title>Three New Species of Nocardioides, Nocardioides euryhalodurans sp. nov., Nocardioides seonyuensis sp. nov. and Nocardioides eburneoflavus sp. nov., Iolated from Soil.</title>
        <authorList>
            <person name="Roh S.G."/>
            <person name="Lee C."/>
            <person name="Kim M.-K."/>
            <person name="Kim S.B."/>
        </authorList>
    </citation>
    <scope>NUCLEOTIDE SEQUENCE [LARGE SCALE GENOMIC DNA]</scope>
    <source>
        <strain evidence="2 3">MMS17-SY117</strain>
    </source>
</reference>
<keyword evidence="3" id="KW-1185">Reference proteome</keyword>
<keyword evidence="1" id="KW-1133">Transmembrane helix</keyword>
<evidence type="ECO:0000313" key="3">
    <source>
        <dbReference type="Proteomes" id="UP000294894"/>
    </source>
</evidence>
<organism evidence="2 3">
    <name type="scientific">Nocardioides euryhalodurans</name>
    <dbReference type="NCBI Taxonomy" id="2518370"/>
    <lineage>
        <taxon>Bacteria</taxon>
        <taxon>Bacillati</taxon>
        <taxon>Actinomycetota</taxon>
        <taxon>Actinomycetes</taxon>
        <taxon>Propionibacteriales</taxon>
        <taxon>Nocardioidaceae</taxon>
        <taxon>Nocardioides</taxon>
    </lineage>
</organism>
<dbReference type="RefSeq" id="WP_135077470.1">
    <property type="nucleotide sequence ID" value="NZ_CP038267.1"/>
</dbReference>
<dbReference type="KEGG" id="noy:EXE57_11005"/>
<evidence type="ECO:0000313" key="2">
    <source>
        <dbReference type="EMBL" id="QBR92747.1"/>
    </source>
</evidence>